<accession>A0ABY8MI83</accession>
<evidence type="ECO:0000256" key="9">
    <source>
        <dbReference type="ARBA" id="ARBA00022519"/>
    </source>
</evidence>
<evidence type="ECO:0000256" key="10">
    <source>
        <dbReference type="ARBA" id="ARBA00022679"/>
    </source>
</evidence>
<dbReference type="EMBL" id="CP123443">
    <property type="protein sequence ID" value="WGK68514.1"/>
    <property type="molecule type" value="Genomic_DNA"/>
</dbReference>
<evidence type="ECO:0000256" key="16">
    <source>
        <dbReference type="ARBA" id="ARBA00023211"/>
    </source>
</evidence>
<keyword evidence="9" id="KW-0997">Cell inner membrane</keyword>
<dbReference type="RefSeq" id="WP_326926699.1">
    <property type="nucleotide sequence ID" value="NZ_CP123443.1"/>
</dbReference>
<dbReference type="EC" id="2.7.8.24" evidence="5"/>
<keyword evidence="17" id="KW-1208">Phospholipid metabolism</keyword>
<keyword evidence="12 19" id="KW-1133">Transmembrane helix</keyword>
<keyword evidence="13" id="KW-0443">Lipid metabolism</keyword>
<dbReference type="InterPro" id="IPR000462">
    <property type="entry name" value="CDP-OH_P_trans"/>
</dbReference>
<keyword evidence="10" id="KW-0808">Transferase</keyword>
<evidence type="ECO:0000256" key="15">
    <source>
        <dbReference type="ARBA" id="ARBA00023209"/>
    </source>
</evidence>
<keyword evidence="11 19" id="KW-0812">Transmembrane</keyword>
<evidence type="ECO:0000313" key="21">
    <source>
        <dbReference type="Proteomes" id="UP001228690"/>
    </source>
</evidence>
<evidence type="ECO:0000256" key="19">
    <source>
        <dbReference type="SAM" id="Phobius"/>
    </source>
</evidence>
<dbReference type="Pfam" id="PF01066">
    <property type="entry name" value="CDP-OH_P_transf"/>
    <property type="match status" value="1"/>
</dbReference>
<comment type="catalytic activity">
    <reaction evidence="1">
        <text>a CDP-1,2-diacyl-sn-glycerol + choline = a 1,2-diacyl-sn-glycero-3-phosphocholine + CMP + H(+)</text>
        <dbReference type="Rhea" id="RHEA:14597"/>
        <dbReference type="ChEBI" id="CHEBI:15354"/>
        <dbReference type="ChEBI" id="CHEBI:15378"/>
        <dbReference type="ChEBI" id="CHEBI:57643"/>
        <dbReference type="ChEBI" id="CHEBI:58332"/>
        <dbReference type="ChEBI" id="CHEBI:60377"/>
        <dbReference type="EC" id="2.7.8.24"/>
    </reaction>
</comment>
<keyword evidence="15" id="KW-0594">Phospholipid biosynthesis</keyword>
<keyword evidence="16" id="KW-0464">Manganese</keyword>
<feature type="transmembrane region" description="Helical" evidence="19">
    <location>
        <begin position="224"/>
        <end position="241"/>
    </location>
</feature>
<organism evidence="20 21">
    <name type="scientific">Candidatus Haliotispira prima</name>
    <dbReference type="NCBI Taxonomy" id="3034016"/>
    <lineage>
        <taxon>Bacteria</taxon>
        <taxon>Pseudomonadati</taxon>
        <taxon>Spirochaetota</taxon>
        <taxon>Spirochaetia</taxon>
        <taxon>Spirochaetales</taxon>
        <taxon>Spirochaetaceae</taxon>
        <taxon>Candidatus Haliotispira</taxon>
    </lineage>
</organism>
<evidence type="ECO:0000256" key="14">
    <source>
        <dbReference type="ARBA" id="ARBA00023136"/>
    </source>
</evidence>
<dbReference type="PIRSF" id="PIRSF000851">
    <property type="entry name" value="PcS"/>
    <property type="match status" value="1"/>
</dbReference>
<dbReference type="Gene3D" id="1.20.120.1760">
    <property type="match status" value="1"/>
</dbReference>
<comment type="similarity">
    <text evidence="4">Belongs to the CDP-alcohol phosphatidyltransferase class-I family.</text>
</comment>
<evidence type="ECO:0000256" key="13">
    <source>
        <dbReference type="ARBA" id="ARBA00023098"/>
    </source>
</evidence>
<name>A0ABY8MI83_9SPIO</name>
<evidence type="ECO:0000256" key="1">
    <source>
        <dbReference type="ARBA" id="ARBA00000958"/>
    </source>
</evidence>
<sequence length="279" mass="31366">MEPTPPYSGHPNNPPSTGQKTLAYIVHLFTASGAVFALFSLHFIARHDWYNAYLLLVIAVIIDSCDGFLARRMQVNIILPEIDGNLLDNIIDFLVWSIIPAFIVWEAKLLPPGYDFLVISLICIASTYQFCRSDAKSNIDKVAKEPDKKAGDEETAAKCGPQIDQDYFFQGFPSAWILLVYFLIFGDTGQVFNTVILTVCAVLSFVPIKCIYPTRTRMWKKTNIITTSIWLGALLATFFGRKPLPPWFQFLSVAYAAYYIVGSARLTWTLRPSDGIKKT</sequence>
<keyword evidence="8" id="KW-0444">Lipid biosynthesis</keyword>
<feature type="transmembrane region" description="Helical" evidence="19">
    <location>
        <begin position="21"/>
        <end position="44"/>
    </location>
</feature>
<comment type="subcellular location">
    <subcellularLocation>
        <location evidence="3">Cell inner membrane</location>
        <topology evidence="3">Multi-pass membrane protein</topology>
    </subcellularLocation>
</comment>
<dbReference type="InterPro" id="IPR043130">
    <property type="entry name" value="CDP-OH_PTrfase_TM_dom"/>
</dbReference>
<feature type="transmembrane region" description="Helical" evidence="19">
    <location>
        <begin position="167"/>
        <end position="185"/>
    </location>
</feature>
<evidence type="ECO:0000256" key="7">
    <source>
        <dbReference type="ARBA" id="ARBA00022475"/>
    </source>
</evidence>
<keyword evidence="7" id="KW-1003">Cell membrane</keyword>
<evidence type="ECO:0000256" key="5">
    <source>
        <dbReference type="ARBA" id="ARBA00013195"/>
    </source>
</evidence>
<evidence type="ECO:0000256" key="2">
    <source>
        <dbReference type="ARBA" id="ARBA00001936"/>
    </source>
</evidence>
<feature type="transmembrane region" description="Helical" evidence="19">
    <location>
        <begin position="191"/>
        <end position="212"/>
    </location>
</feature>
<evidence type="ECO:0000256" key="11">
    <source>
        <dbReference type="ARBA" id="ARBA00022692"/>
    </source>
</evidence>
<dbReference type="Proteomes" id="UP001228690">
    <property type="component" value="Chromosome"/>
</dbReference>
<dbReference type="InterPro" id="IPR026027">
    <property type="entry name" value="PcS"/>
</dbReference>
<proteinExistence type="inferred from homology"/>
<protein>
    <recommendedName>
        <fullName evidence="6">Phosphatidylcholine synthase</fullName>
        <ecNumber evidence="5">2.7.8.24</ecNumber>
    </recommendedName>
    <alternativeName>
        <fullName evidence="18">CDP-diglyceride-choline O-phosphatidyltransferase</fullName>
    </alternativeName>
</protein>
<comment type="cofactor">
    <cofactor evidence="2">
        <name>Mn(2+)</name>
        <dbReference type="ChEBI" id="CHEBI:29035"/>
    </cofactor>
</comment>
<keyword evidence="21" id="KW-1185">Reference proteome</keyword>
<gene>
    <name evidence="20" type="ORF">P0082_08485</name>
</gene>
<keyword evidence="14 19" id="KW-0472">Membrane</keyword>
<reference evidence="20 21" key="1">
    <citation type="submission" date="2023-04" db="EMBL/GenBank/DDBJ databases">
        <title>Spirochaete genome identified in red abalone sample constitutes a novel genus.</title>
        <authorList>
            <person name="Sharma S.P."/>
            <person name="Purcell C.M."/>
            <person name="Hyde J.R."/>
            <person name="Severin A.J."/>
        </authorList>
    </citation>
    <scope>NUCLEOTIDE SEQUENCE [LARGE SCALE GENOMIC DNA]</scope>
    <source>
        <strain evidence="20 21">SP-2023</strain>
    </source>
</reference>
<evidence type="ECO:0000256" key="17">
    <source>
        <dbReference type="ARBA" id="ARBA00023264"/>
    </source>
</evidence>
<evidence type="ECO:0000256" key="4">
    <source>
        <dbReference type="ARBA" id="ARBA00010441"/>
    </source>
</evidence>
<evidence type="ECO:0000256" key="3">
    <source>
        <dbReference type="ARBA" id="ARBA00004429"/>
    </source>
</evidence>
<evidence type="ECO:0000256" key="12">
    <source>
        <dbReference type="ARBA" id="ARBA00022989"/>
    </source>
</evidence>
<evidence type="ECO:0000256" key="6">
    <source>
        <dbReference type="ARBA" id="ARBA00015623"/>
    </source>
</evidence>
<evidence type="ECO:0000256" key="8">
    <source>
        <dbReference type="ARBA" id="ARBA00022516"/>
    </source>
</evidence>
<evidence type="ECO:0000256" key="18">
    <source>
        <dbReference type="ARBA" id="ARBA00033321"/>
    </source>
</evidence>
<evidence type="ECO:0000313" key="20">
    <source>
        <dbReference type="EMBL" id="WGK68514.1"/>
    </source>
</evidence>
<feature type="transmembrane region" description="Helical" evidence="19">
    <location>
        <begin position="247"/>
        <end position="268"/>
    </location>
</feature>